<comment type="caution">
    <text evidence="1">The sequence shown here is derived from an EMBL/GenBank/DDBJ whole genome shotgun (WGS) entry which is preliminary data.</text>
</comment>
<sequence length="63" mass="7460">MKRRENMSSRFSKILSKMEKPVVGKLSFSEEDLRRSSFLNKKIEQAKRSLKEHPVPIELLKSR</sequence>
<organism evidence="1 2">
    <name type="scientific">Chitinophaga tropicalis</name>
    <dbReference type="NCBI Taxonomy" id="2683588"/>
    <lineage>
        <taxon>Bacteria</taxon>
        <taxon>Pseudomonadati</taxon>
        <taxon>Bacteroidota</taxon>
        <taxon>Chitinophagia</taxon>
        <taxon>Chitinophagales</taxon>
        <taxon>Chitinophagaceae</taxon>
        <taxon>Chitinophaga</taxon>
    </lineage>
</organism>
<dbReference type="RefSeq" id="WP_157306476.1">
    <property type="nucleotide sequence ID" value="NZ_WRXN01000004.1"/>
</dbReference>
<evidence type="ECO:0000313" key="1">
    <source>
        <dbReference type="EMBL" id="MVT09061.1"/>
    </source>
</evidence>
<gene>
    <name evidence="1" type="ORF">GO493_12385</name>
</gene>
<proteinExistence type="predicted"/>
<protein>
    <submittedName>
        <fullName evidence="1">Uncharacterized protein</fullName>
    </submittedName>
</protein>
<reference evidence="1 2" key="1">
    <citation type="submission" date="2019-12" db="EMBL/GenBank/DDBJ databases">
        <title>Chitinophaga sp. strain ysch24 (GDMCC 1.1355), whole genome shotgun sequence.</title>
        <authorList>
            <person name="Zhang X."/>
        </authorList>
    </citation>
    <scope>NUCLEOTIDE SEQUENCE [LARGE SCALE GENOMIC DNA]</scope>
    <source>
        <strain evidence="2">ysch24</strain>
    </source>
</reference>
<dbReference type="Proteomes" id="UP000461730">
    <property type="component" value="Unassembled WGS sequence"/>
</dbReference>
<evidence type="ECO:0000313" key="2">
    <source>
        <dbReference type="Proteomes" id="UP000461730"/>
    </source>
</evidence>
<accession>A0A7K1U3X9</accession>
<dbReference type="AlphaFoldDB" id="A0A7K1U3X9"/>
<keyword evidence="2" id="KW-1185">Reference proteome</keyword>
<dbReference type="EMBL" id="WRXN01000004">
    <property type="protein sequence ID" value="MVT09061.1"/>
    <property type="molecule type" value="Genomic_DNA"/>
</dbReference>
<name>A0A7K1U3X9_9BACT</name>